<keyword evidence="5" id="KW-0548">Nucleotidyltransferase</keyword>
<organism evidence="7 8">
    <name type="scientific">Chloropicon primus</name>
    <dbReference type="NCBI Taxonomy" id="1764295"/>
    <lineage>
        <taxon>Eukaryota</taxon>
        <taxon>Viridiplantae</taxon>
        <taxon>Chlorophyta</taxon>
        <taxon>Chloropicophyceae</taxon>
        <taxon>Chloropicales</taxon>
        <taxon>Chloropicaceae</taxon>
        <taxon>Chloropicon</taxon>
    </lineage>
</organism>
<dbReference type="SUPFAM" id="SSF53448">
    <property type="entry name" value="Nucleotide-diphospho-sugar transferases"/>
    <property type="match status" value="1"/>
</dbReference>
<comment type="similarity">
    <text evidence="2">Belongs to the UDPGP type 1 family.</text>
</comment>
<evidence type="ECO:0000313" key="8">
    <source>
        <dbReference type="Proteomes" id="UP000316726"/>
    </source>
</evidence>
<dbReference type="OrthoDB" id="532420at2759"/>
<evidence type="ECO:0000256" key="6">
    <source>
        <dbReference type="ARBA" id="ARBA00048493"/>
    </source>
</evidence>
<evidence type="ECO:0000256" key="1">
    <source>
        <dbReference type="ARBA" id="ARBA00005208"/>
    </source>
</evidence>
<dbReference type="Proteomes" id="UP000316726">
    <property type="component" value="Chromosome 2"/>
</dbReference>
<evidence type="ECO:0000256" key="3">
    <source>
        <dbReference type="ARBA" id="ARBA00012457"/>
    </source>
</evidence>
<gene>
    <name evidence="7" type="ORF">A3770_02p15440</name>
</gene>
<dbReference type="InterPro" id="IPR029044">
    <property type="entry name" value="Nucleotide-diphossugar_trans"/>
</dbReference>
<comment type="pathway">
    <text evidence="1">Nucleotide-sugar biosynthesis; UDP-N-acetyl-alpha-D-glucosamine biosynthesis; UDP-N-acetyl-alpha-D-glucosamine from N-acetyl-alpha-D-glucosamine 1-phosphate: step 1/1.</text>
</comment>
<dbReference type="GO" id="GO:0006048">
    <property type="term" value="P:UDP-N-acetylglucosamine biosynthetic process"/>
    <property type="evidence" value="ECO:0007669"/>
    <property type="project" value="TreeGrafter"/>
</dbReference>
<accession>A0A5B8MEI4</accession>
<evidence type="ECO:0000313" key="7">
    <source>
        <dbReference type="EMBL" id="QDZ19026.1"/>
    </source>
</evidence>
<evidence type="ECO:0000256" key="2">
    <source>
        <dbReference type="ARBA" id="ARBA00010401"/>
    </source>
</evidence>
<dbReference type="CDD" id="cd04193">
    <property type="entry name" value="UDPGlcNAc_PPase"/>
    <property type="match status" value="1"/>
</dbReference>
<keyword evidence="4" id="KW-0808">Transferase</keyword>
<dbReference type="PANTHER" id="PTHR11952">
    <property type="entry name" value="UDP- GLUCOSE PYROPHOSPHORYLASE"/>
    <property type="match status" value="1"/>
</dbReference>
<dbReference type="PANTHER" id="PTHR11952:SF2">
    <property type="entry name" value="LD24639P"/>
    <property type="match status" value="1"/>
</dbReference>
<reference evidence="7 8" key="1">
    <citation type="submission" date="2018-07" db="EMBL/GenBank/DDBJ databases">
        <title>The complete nuclear genome of the prasinophyte Chloropicon primus (CCMP1205).</title>
        <authorList>
            <person name="Pombert J.-F."/>
            <person name="Otis C."/>
            <person name="Turmel M."/>
            <person name="Lemieux C."/>
        </authorList>
    </citation>
    <scope>NUCLEOTIDE SEQUENCE [LARGE SCALE GENOMIC DNA]</scope>
    <source>
        <strain evidence="7 8">CCMP1205</strain>
    </source>
</reference>
<evidence type="ECO:0000256" key="4">
    <source>
        <dbReference type="ARBA" id="ARBA00022679"/>
    </source>
</evidence>
<proteinExistence type="inferred from homology"/>
<keyword evidence="8" id="KW-1185">Reference proteome</keyword>
<dbReference type="STRING" id="1764295.A0A5B8MEI4"/>
<dbReference type="Gene3D" id="3.90.550.10">
    <property type="entry name" value="Spore Coat Polysaccharide Biosynthesis Protein SpsA, Chain A"/>
    <property type="match status" value="1"/>
</dbReference>
<dbReference type="InterPro" id="IPR039741">
    <property type="entry name" value="UDP-sugar_pyrophosphorylase"/>
</dbReference>
<dbReference type="InterPro" id="IPR002618">
    <property type="entry name" value="UDPGP_fam"/>
</dbReference>
<dbReference type="Pfam" id="PF01704">
    <property type="entry name" value="UDPGP"/>
    <property type="match status" value="1"/>
</dbReference>
<dbReference type="AlphaFoldDB" id="A0A5B8MEI4"/>
<comment type="catalytic activity">
    <reaction evidence="6">
        <text>N-acetyl-alpha-D-glucosamine 1-phosphate + UTP + H(+) = UDP-N-acetyl-alpha-D-glucosamine + diphosphate</text>
        <dbReference type="Rhea" id="RHEA:13509"/>
        <dbReference type="ChEBI" id="CHEBI:15378"/>
        <dbReference type="ChEBI" id="CHEBI:33019"/>
        <dbReference type="ChEBI" id="CHEBI:46398"/>
        <dbReference type="ChEBI" id="CHEBI:57705"/>
        <dbReference type="ChEBI" id="CHEBI:57776"/>
        <dbReference type="EC" id="2.7.7.23"/>
    </reaction>
</comment>
<dbReference type="GO" id="GO:0003977">
    <property type="term" value="F:UDP-N-acetylglucosamine diphosphorylase activity"/>
    <property type="evidence" value="ECO:0007669"/>
    <property type="project" value="UniProtKB-EC"/>
</dbReference>
<protein>
    <recommendedName>
        <fullName evidence="3">UDP-N-acetylglucosamine diphosphorylase</fullName>
        <ecNumber evidence="3">2.7.7.23</ecNumber>
    </recommendedName>
</protein>
<name>A0A5B8MEI4_9CHLO</name>
<sequence>MAPPVELQSALEKVGQGQITRCWGDLSEDERSQLSVQIESLGLGGLREKFEEATATKSGRDLSGEAPKPVSAGRVCSRASLTAARREEYVRTGLGLIAEGKVGVILLAGGQGTRLGTKLPKGCVDLQLPGKKTLFQIQAERILDLQKLAAEAGGGKGHAVQKPIMWYIMLSDATRAYTESYFRENSWFGLKEDQVFLFNQGKLPCVSEEGKVLLETKGKIAESPDGNGGIYKALRDSGCLESMERAGVEALDCYCVDNILAKIADPLLIGYCKSFGADLCCRTLAKSSPGERVGVFVERGEGVGVVEYSELDPEMSAKVANAETGELYYNWSNICMQYYSKDFLTRICCDDEVHLEHHLASKTIPTVDGPVPGVKMEQFIFDVFHYAKKSCLLEVMRDEEFAPIKSEIASATTALTALEGRWSQSGSAEDFNTWWYLH</sequence>
<dbReference type="EC" id="2.7.7.23" evidence="3"/>
<dbReference type="EMBL" id="CP031035">
    <property type="protein sequence ID" value="QDZ19026.1"/>
    <property type="molecule type" value="Genomic_DNA"/>
</dbReference>
<evidence type="ECO:0000256" key="5">
    <source>
        <dbReference type="ARBA" id="ARBA00022695"/>
    </source>
</evidence>